<dbReference type="EMBL" id="BJWL01000011">
    <property type="protein sequence ID" value="GFY95916.1"/>
    <property type="molecule type" value="Genomic_DNA"/>
</dbReference>
<sequence length="63" mass="6608">MGRQLKGEKNECKKRATIDEAEFEPSGGGDVVKDMGEVSEATGPGHSPGVGHSLGSRRTDPQV</sequence>
<reference evidence="2 3" key="1">
    <citation type="submission" date="2019-07" db="EMBL/GenBank/DDBJ databases">
        <title>De Novo Assembly of kiwifruit Actinidia rufa.</title>
        <authorList>
            <person name="Sugita-Konishi S."/>
            <person name="Sato K."/>
            <person name="Mori E."/>
            <person name="Abe Y."/>
            <person name="Kisaki G."/>
            <person name="Hamano K."/>
            <person name="Suezawa K."/>
            <person name="Otani M."/>
            <person name="Fukuda T."/>
            <person name="Manabe T."/>
            <person name="Gomi K."/>
            <person name="Tabuchi M."/>
            <person name="Akimitsu K."/>
            <person name="Kataoka I."/>
        </authorList>
    </citation>
    <scope>NUCLEOTIDE SEQUENCE [LARGE SCALE GENOMIC DNA]</scope>
    <source>
        <strain evidence="3">cv. Fuchu</strain>
    </source>
</reference>
<feature type="compositionally biased region" description="Basic and acidic residues" evidence="1">
    <location>
        <begin position="1"/>
        <end position="18"/>
    </location>
</feature>
<keyword evidence="3" id="KW-1185">Reference proteome</keyword>
<organism evidence="2 3">
    <name type="scientific">Actinidia rufa</name>
    <dbReference type="NCBI Taxonomy" id="165716"/>
    <lineage>
        <taxon>Eukaryota</taxon>
        <taxon>Viridiplantae</taxon>
        <taxon>Streptophyta</taxon>
        <taxon>Embryophyta</taxon>
        <taxon>Tracheophyta</taxon>
        <taxon>Spermatophyta</taxon>
        <taxon>Magnoliopsida</taxon>
        <taxon>eudicotyledons</taxon>
        <taxon>Gunneridae</taxon>
        <taxon>Pentapetalae</taxon>
        <taxon>asterids</taxon>
        <taxon>Ericales</taxon>
        <taxon>Actinidiaceae</taxon>
        <taxon>Actinidia</taxon>
    </lineage>
</organism>
<evidence type="ECO:0000256" key="1">
    <source>
        <dbReference type="SAM" id="MobiDB-lite"/>
    </source>
</evidence>
<gene>
    <name evidence="2" type="ORF">Acr_11g0002220</name>
</gene>
<feature type="region of interest" description="Disordered" evidence="1">
    <location>
        <begin position="1"/>
        <end position="63"/>
    </location>
</feature>
<dbReference type="AlphaFoldDB" id="A0A7J0FBW9"/>
<accession>A0A7J0FBW9</accession>
<proteinExistence type="predicted"/>
<dbReference type="Proteomes" id="UP000585474">
    <property type="component" value="Unassembled WGS sequence"/>
</dbReference>
<evidence type="ECO:0000313" key="2">
    <source>
        <dbReference type="EMBL" id="GFY95916.1"/>
    </source>
</evidence>
<evidence type="ECO:0000313" key="3">
    <source>
        <dbReference type="Proteomes" id="UP000585474"/>
    </source>
</evidence>
<protein>
    <submittedName>
        <fullName evidence="2">Uncharacterized protein</fullName>
    </submittedName>
</protein>
<name>A0A7J0FBW9_9ERIC</name>
<comment type="caution">
    <text evidence="2">The sequence shown here is derived from an EMBL/GenBank/DDBJ whole genome shotgun (WGS) entry which is preliminary data.</text>
</comment>
<dbReference type="OrthoDB" id="1669625at2759"/>